<evidence type="ECO:0000313" key="2">
    <source>
        <dbReference type="Proteomes" id="UP000324222"/>
    </source>
</evidence>
<dbReference type="Proteomes" id="UP000324222">
    <property type="component" value="Unassembled WGS sequence"/>
</dbReference>
<evidence type="ECO:0000313" key="1">
    <source>
        <dbReference type="EMBL" id="MPC62788.1"/>
    </source>
</evidence>
<organism evidence="1 2">
    <name type="scientific">Portunus trituberculatus</name>
    <name type="common">Swimming crab</name>
    <name type="synonym">Neptunus trituberculatus</name>
    <dbReference type="NCBI Taxonomy" id="210409"/>
    <lineage>
        <taxon>Eukaryota</taxon>
        <taxon>Metazoa</taxon>
        <taxon>Ecdysozoa</taxon>
        <taxon>Arthropoda</taxon>
        <taxon>Crustacea</taxon>
        <taxon>Multicrustacea</taxon>
        <taxon>Malacostraca</taxon>
        <taxon>Eumalacostraca</taxon>
        <taxon>Eucarida</taxon>
        <taxon>Decapoda</taxon>
        <taxon>Pleocyemata</taxon>
        <taxon>Brachyura</taxon>
        <taxon>Eubrachyura</taxon>
        <taxon>Portunoidea</taxon>
        <taxon>Portunidae</taxon>
        <taxon>Portuninae</taxon>
        <taxon>Portunus</taxon>
    </lineage>
</organism>
<keyword evidence="2" id="KW-1185">Reference proteome</keyword>
<proteinExistence type="predicted"/>
<gene>
    <name evidence="1" type="ORF">E2C01_056879</name>
</gene>
<protein>
    <submittedName>
        <fullName evidence="1">Uncharacterized protein</fullName>
    </submittedName>
</protein>
<dbReference type="EMBL" id="VSRR010020065">
    <property type="protein sequence ID" value="MPC62788.1"/>
    <property type="molecule type" value="Genomic_DNA"/>
</dbReference>
<dbReference type="AlphaFoldDB" id="A0A5B7H0S5"/>
<reference evidence="1 2" key="1">
    <citation type="submission" date="2019-05" db="EMBL/GenBank/DDBJ databases">
        <title>Another draft genome of Portunus trituberculatus and its Hox gene families provides insights of decapod evolution.</title>
        <authorList>
            <person name="Jeong J.-H."/>
            <person name="Song I."/>
            <person name="Kim S."/>
            <person name="Choi T."/>
            <person name="Kim D."/>
            <person name="Ryu S."/>
            <person name="Kim W."/>
        </authorList>
    </citation>
    <scope>NUCLEOTIDE SEQUENCE [LARGE SCALE GENOMIC DNA]</scope>
    <source>
        <tissue evidence="1">Muscle</tissue>
    </source>
</reference>
<name>A0A5B7H0S5_PORTR</name>
<comment type="caution">
    <text evidence="1">The sequence shown here is derived from an EMBL/GenBank/DDBJ whole genome shotgun (WGS) entry which is preliminary data.</text>
</comment>
<sequence length="124" mass="13412">MSATNSGSFSMAPTVIVDITGPRGIVQWPVTPHSYWSDTGRPCAATIVSPTMVFATPVSTTSGQGQQSTSLSATLVHPLHCCLTVISSSLNSYVRSWHSLLPFSMTRTVFRTGQHRDKMAKVRD</sequence>
<accession>A0A5B7H0S5</accession>